<proteinExistence type="predicted"/>
<protein>
    <submittedName>
        <fullName evidence="1">Uncharacterized protein</fullName>
    </submittedName>
</protein>
<organism evidence="1 2">
    <name type="scientific">Avena sativa</name>
    <name type="common">Oat</name>
    <dbReference type="NCBI Taxonomy" id="4498"/>
    <lineage>
        <taxon>Eukaryota</taxon>
        <taxon>Viridiplantae</taxon>
        <taxon>Streptophyta</taxon>
        <taxon>Embryophyta</taxon>
        <taxon>Tracheophyta</taxon>
        <taxon>Spermatophyta</taxon>
        <taxon>Magnoliopsida</taxon>
        <taxon>Liliopsida</taxon>
        <taxon>Poales</taxon>
        <taxon>Poaceae</taxon>
        <taxon>BOP clade</taxon>
        <taxon>Pooideae</taxon>
        <taxon>Poodae</taxon>
        <taxon>Poeae</taxon>
        <taxon>Poeae Chloroplast Group 1 (Aveneae type)</taxon>
        <taxon>Aveninae</taxon>
        <taxon>Avena</taxon>
    </lineage>
</organism>
<sequence>MESSIEVVFGGGNGDDVVGDVLARYSLDVSAGCGGRHSTLLDEYERLAFEAQLNSAILRRCYSEPSPVRFVQPSAGVSPVMPTDQGRPGGETGWRDEPAVDGRSWRLLGVVAKWLEMLKTVFCLIGSAWEWRRRKEQDRPRGPPATVPRVQLLDYFC</sequence>
<accession>A0ACD5TG47</accession>
<evidence type="ECO:0000313" key="2">
    <source>
        <dbReference type="Proteomes" id="UP001732700"/>
    </source>
</evidence>
<name>A0ACD5TG47_AVESA</name>
<dbReference type="EnsemblPlants" id="AVESA.00010b.r2.1AG0048740.1">
    <property type="protein sequence ID" value="AVESA.00010b.r2.1AG0048740.1.CDS.1"/>
    <property type="gene ID" value="AVESA.00010b.r2.1AG0048740"/>
</dbReference>
<reference evidence="1" key="1">
    <citation type="submission" date="2021-05" db="EMBL/GenBank/DDBJ databases">
        <authorList>
            <person name="Scholz U."/>
            <person name="Mascher M."/>
            <person name="Fiebig A."/>
        </authorList>
    </citation>
    <scope>NUCLEOTIDE SEQUENCE [LARGE SCALE GENOMIC DNA]</scope>
</reference>
<evidence type="ECO:0000313" key="1">
    <source>
        <dbReference type="EnsemblPlants" id="AVESA.00010b.r2.1AG0048740.1.CDS.1"/>
    </source>
</evidence>
<keyword evidence="2" id="KW-1185">Reference proteome</keyword>
<reference evidence="1" key="2">
    <citation type="submission" date="2025-09" db="UniProtKB">
        <authorList>
            <consortium name="EnsemblPlants"/>
        </authorList>
    </citation>
    <scope>IDENTIFICATION</scope>
</reference>
<dbReference type="Proteomes" id="UP001732700">
    <property type="component" value="Chromosome 1A"/>
</dbReference>